<proteinExistence type="predicted"/>
<feature type="compositionally biased region" description="Low complexity" evidence="1">
    <location>
        <begin position="328"/>
        <end position="341"/>
    </location>
</feature>
<dbReference type="EMBL" id="WIUZ02000001">
    <property type="protein sequence ID" value="KAF9792750.1"/>
    <property type="molecule type" value="Genomic_DNA"/>
</dbReference>
<dbReference type="Proteomes" id="UP000736335">
    <property type="component" value="Unassembled WGS sequence"/>
</dbReference>
<feature type="compositionally biased region" description="Basic and acidic residues" evidence="1">
    <location>
        <begin position="408"/>
        <end position="447"/>
    </location>
</feature>
<evidence type="ECO:0000313" key="3">
    <source>
        <dbReference type="Proteomes" id="UP000736335"/>
    </source>
</evidence>
<name>A0A9P6LBU7_9AGAM</name>
<comment type="caution">
    <text evidence="2">The sequence shown here is derived from an EMBL/GenBank/DDBJ whole genome shotgun (WGS) entry which is preliminary data.</text>
</comment>
<organism evidence="2 3">
    <name type="scientific">Thelephora terrestris</name>
    <dbReference type="NCBI Taxonomy" id="56493"/>
    <lineage>
        <taxon>Eukaryota</taxon>
        <taxon>Fungi</taxon>
        <taxon>Dikarya</taxon>
        <taxon>Basidiomycota</taxon>
        <taxon>Agaricomycotina</taxon>
        <taxon>Agaricomycetes</taxon>
        <taxon>Thelephorales</taxon>
        <taxon>Thelephoraceae</taxon>
        <taxon>Thelephora</taxon>
    </lineage>
</organism>
<reference evidence="2" key="1">
    <citation type="journal article" date="2020" name="Nat. Commun.">
        <title>Large-scale genome sequencing of mycorrhizal fungi provides insights into the early evolution of symbiotic traits.</title>
        <authorList>
            <person name="Miyauchi S."/>
            <person name="Kiss E."/>
            <person name="Kuo A."/>
            <person name="Drula E."/>
            <person name="Kohler A."/>
            <person name="Sanchez-Garcia M."/>
            <person name="Morin E."/>
            <person name="Andreopoulos B."/>
            <person name="Barry K.W."/>
            <person name="Bonito G."/>
            <person name="Buee M."/>
            <person name="Carver A."/>
            <person name="Chen C."/>
            <person name="Cichocki N."/>
            <person name="Clum A."/>
            <person name="Culley D."/>
            <person name="Crous P.W."/>
            <person name="Fauchery L."/>
            <person name="Girlanda M."/>
            <person name="Hayes R.D."/>
            <person name="Keri Z."/>
            <person name="LaButti K."/>
            <person name="Lipzen A."/>
            <person name="Lombard V."/>
            <person name="Magnuson J."/>
            <person name="Maillard F."/>
            <person name="Murat C."/>
            <person name="Nolan M."/>
            <person name="Ohm R.A."/>
            <person name="Pangilinan J."/>
            <person name="Pereira M.F."/>
            <person name="Perotto S."/>
            <person name="Peter M."/>
            <person name="Pfister S."/>
            <person name="Riley R."/>
            <person name="Sitrit Y."/>
            <person name="Stielow J.B."/>
            <person name="Szollosi G."/>
            <person name="Zifcakova L."/>
            <person name="Stursova M."/>
            <person name="Spatafora J.W."/>
            <person name="Tedersoo L."/>
            <person name="Vaario L.M."/>
            <person name="Yamada A."/>
            <person name="Yan M."/>
            <person name="Wang P."/>
            <person name="Xu J."/>
            <person name="Bruns T."/>
            <person name="Baldrian P."/>
            <person name="Vilgalys R."/>
            <person name="Dunand C."/>
            <person name="Henrissat B."/>
            <person name="Grigoriev I.V."/>
            <person name="Hibbett D."/>
            <person name="Nagy L.G."/>
            <person name="Martin F.M."/>
        </authorList>
    </citation>
    <scope>NUCLEOTIDE SEQUENCE</scope>
    <source>
        <strain evidence="2">UH-Tt-Lm1</strain>
    </source>
</reference>
<keyword evidence="3" id="KW-1185">Reference proteome</keyword>
<feature type="compositionally biased region" description="Polar residues" evidence="1">
    <location>
        <begin position="1"/>
        <end position="20"/>
    </location>
</feature>
<sequence>MSTSNPPLQLRGSNPGQLDDTQPPRLLRDPASKLHFASFDPFTALQEDGAERLRNLSLSERLYRPKRVVVEITPAGSFWRFVPRATRDDGLKNEEHWPRLVDVCGTIYDCSQDQWDIYMLDPAYTCVYKPRPDVCLIRPNPNYTKSTRSESSTSKRSLSPVTPNGDCFPSHVRKKQRKEPVKEEDEVEQLLSSESPKWRPKPSQRARSKSRQSVDKKPPPRIFTQPPLESVQELQDIDMEDLVYIPTPNNSQSRAEKQDVDPDEVYSPTTLRPNKRMRTESLTPKRPRHCSKMREERGRQRARQKKEWNEKARKAREDAFIQELFNLPSSRSQSQPQSEPEVISDDSSDDEGGIDPIEVERRKIEESRRKIAELEKDRPLWETARKERERREQEEERERQTAKKARERKAEGERREREYRERMAKEAEERQKREQEERQRQEKERKHTQNRARWTRGHWTIQRALERYRFLCEQFDNAKFSSEDPLTFDDIPWPVLHCTFSVEDIEWSSVENFFASVKPHMRIQDYKAFVEKSHRRFHPDRWRARGLLRSMQDDDERGFIEVAANTVAQALTPLWHDTKGN</sequence>
<feature type="compositionally biased region" description="Basic and acidic residues" evidence="1">
    <location>
        <begin position="358"/>
        <end position="401"/>
    </location>
</feature>
<evidence type="ECO:0000313" key="2">
    <source>
        <dbReference type="EMBL" id="KAF9792750.1"/>
    </source>
</evidence>
<protein>
    <submittedName>
        <fullName evidence="2">Uncharacterized protein</fullName>
    </submittedName>
</protein>
<reference evidence="2" key="2">
    <citation type="submission" date="2020-11" db="EMBL/GenBank/DDBJ databases">
        <authorList>
            <consortium name="DOE Joint Genome Institute"/>
            <person name="Kuo A."/>
            <person name="Miyauchi S."/>
            <person name="Kiss E."/>
            <person name="Drula E."/>
            <person name="Kohler A."/>
            <person name="Sanchez-Garcia M."/>
            <person name="Andreopoulos B."/>
            <person name="Barry K.W."/>
            <person name="Bonito G."/>
            <person name="Buee M."/>
            <person name="Carver A."/>
            <person name="Chen C."/>
            <person name="Cichocki N."/>
            <person name="Clum A."/>
            <person name="Culley D."/>
            <person name="Crous P.W."/>
            <person name="Fauchery L."/>
            <person name="Girlanda M."/>
            <person name="Hayes R."/>
            <person name="Keri Z."/>
            <person name="Labutti K."/>
            <person name="Lipzen A."/>
            <person name="Lombard V."/>
            <person name="Magnuson J."/>
            <person name="Maillard F."/>
            <person name="Morin E."/>
            <person name="Murat C."/>
            <person name="Nolan M."/>
            <person name="Ohm R."/>
            <person name="Pangilinan J."/>
            <person name="Pereira M."/>
            <person name="Perotto S."/>
            <person name="Peter M."/>
            <person name="Riley R."/>
            <person name="Sitrit Y."/>
            <person name="Stielow B."/>
            <person name="Szollosi G."/>
            <person name="Zifcakova L."/>
            <person name="Stursova M."/>
            <person name="Spatafora J.W."/>
            <person name="Tedersoo L."/>
            <person name="Vaario L.-M."/>
            <person name="Yamada A."/>
            <person name="Yan M."/>
            <person name="Wang P."/>
            <person name="Xu J."/>
            <person name="Bruns T."/>
            <person name="Baldrian P."/>
            <person name="Vilgalys R."/>
            <person name="Henrissat B."/>
            <person name="Grigoriev I.V."/>
            <person name="Hibbett D."/>
            <person name="Nagy L.G."/>
            <person name="Martin F.M."/>
        </authorList>
    </citation>
    <scope>NUCLEOTIDE SEQUENCE</scope>
    <source>
        <strain evidence="2">UH-Tt-Lm1</strain>
    </source>
</reference>
<feature type="compositionally biased region" description="Low complexity" evidence="1">
    <location>
        <begin position="144"/>
        <end position="159"/>
    </location>
</feature>
<feature type="region of interest" description="Disordered" evidence="1">
    <location>
        <begin position="138"/>
        <end position="452"/>
    </location>
</feature>
<feature type="region of interest" description="Disordered" evidence="1">
    <location>
        <begin position="1"/>
        <end position="24"/>
    </location>
</feature>
<dbReference type="AlphaFoldDB" id="A0A9P6LBU7"/>
<feature type="compositionally biased region" description="Basic and acidic residues" evidence="1">
    <location>
        <begin position="292"/>
        <end position="319"/>
    </location>
</feature>
<feature type="compositionally biased region" description="Acidic residues" evidence="1">
    <location>
        <begin position="342"/>
        <end position="353"/>
    </location>
</feature>
<gene>
    <name evidence="2" type="ORF">BJ322DRAFT_1103221</name>
</gene>
<evidence type="ECO:0000256" key="1">
    <source>
        <dbReference type="SAM" id="MobiDB-lite"/>
    </source>
</evidence>
<dbReference type="OrthoDB" id="8062037at2759"/>
<accession>A0A9P6LBU7</accession>
<feature type="compositionally biased region" description="Basic residues" evidence="1">
    <location>
        <begin position="198"/>
        <end position="210"/>
    </location>
</feature>